<proteinExistence type="inferred from homology"/>
<dbReference type="GO" id="GO:0019441">
    <property type="term" value="P:L-tryptophan catabolic process to kynurenine"/>
    <property type="evidence" value="ECO:0007669"/>
    <property type="project" value="InterPro"/>
</dbReference>
<protein>
    <recommendedName>
        <fullName evidence="4">Cyclase family protein</fullName>
    </recommendedName>
</protein>
<dbReference type="PANTHER" id="PTHR34861">
    <property type="match status" value="1"/>
</dbReference>
<accession>A0A9P7FV82</accession>
<dbReference type="OrthoDB" id="5396at2759"/>
<dbReference type="InterPro" id="IPR007325">
    <property type="entry name" value="KFase/CYL"/>
</dbReference>
<dbReference type="InterPro" id="IPR037175">
    <property type="entry name" value="KFase_sf"/>
</dbReference>
<dbReference type="EMBL" id="JABCKI010005737">
    <property type="protein sequence ID" value="KAG5638949.1"/>
    <property type="molecule type" value="Genomic_DNA"/>
</dbReference>
<dbReference type="AlphaFoldDB" id="A0A9P7FV82"/>
<gene>
    <name evidence="2" type="ORF">H0H81_008449</name>
</gene>
<evidence type="ECO:0008006" key="4">
    <source>
        <dbReference type="Google" id="ProtNLM"/>
    </source>
</evidence>
<dbReference type="Gene3D" id="3.50.30.50">
    <property type="entry name" value="Putative cyclase"/>
    <property type="match status" value="1"/>
</dbReference>
<reference evidence="2" key="1">
    <citation type="submission" date="2021-02" db="EMBL/GenBank/DDBJ databases">
        <authorList>
            <person name="Nieuwenhuis M."/>
            <person name="Van De Peppel L.J.J."/>
        </authorList>
    </citation>
    <scope>NUCLEOTIDE SEQUENCE</scope>
    <source>
        <strain evidence="2">D49</strain>
    </source>
</reference>
<dbReference type="PANTHER" id="PTHR34861:SF10">
    <property type="entry name" value="CYCLASE"/>
    <property type="match status" value="1"/>
</dbReference>
<evidence type="ECO:0000256" key="1">
    <source>
        <dbReference type="ARBA" id="ARBA00007865"/>
    </source>
</evidence>
<name>A0A9P7FV82_9AGAR</name>
<keyword evidence="3" id="KW-1185">Reference proteome</keyword>
<sequence>MPLPTFDELPSFKNHPGSAWDVWPEGDELGTINLLTDEVVRRAAQEEIRNGKSFSLNWPVNFPENPVFSRKTPEVTQIVKNPDFHVIRDDILNINTQSGTQWDGMRHFGILEHGVYYKGTPGNSLALGRHAIPDPLNVDPQTSKLGIQNWVKHGICGRGVLLDLVRFYTEGGSDLPYDPFTSHAIGVADLEACAKKQGIKFRQGDILLLRIGFIQKFNTITNEARAALGSKPETL</sequence>
<organism evidence="2 3">
    <name type="scientific">Sphagnurus paluster</name>
    <dbReference type="NCBI Taxonomy" id="117069"/>
    <lineage>
        <taxon>Eukaryota</taxon>
        <taxon>Fungi</taxon>
        <taxon>Dikarya</taxon>
        <taxon>Basidiomycota</taxon>
        <taxon>Agaricomycotina</taxon>
        <taxon>Agaricomycetes</taxon>
        <taxon>Agaricomycetidae</taxon>
        <taxon>Agaricales</taxon>
        <taxon>Tricholomatineae</taxon>
        <taxon>Lyophyllaceae</taxon>
        <taxon>Sphagnurus</taxon>
    </lineage>
</organism>
<evidence type="ECO:0000313" key="3">
    <source>
        <dbReference type="Proteomes" id="UP000717328"/>
    </source>
</evidence>
<dbReference type="Pfam" id="PF04199">
    <property type="entry name" value="Cyclase"/>
    <property type="match status" value="1"/>
</dbReference>
<reference evidence="2" key="2">
    <citation type="submission" date="2021-10" db="EMBL/GenBank/DDBJ databases">
        <title>Phylogenomics reveals ancestral predisposition of the termite-cultivated fungus Termitomyces towards a domesticated lifestyle.</title>
        <authorList>
            <person name="Auxier B."/>
            <person name="Grum-Grzhimaylo A."/>
            <person name="Cardenas M.E."/>
            <person name="Lodge J.D."/>
            <person name="Laessoe T."/>
            <person name="Pedersen O."/>
            <person name="Smith M.E."/>
            <person name="Kuyper T.W."/>
            <person name="Franco-Molano E.A."/>
            <person name="Baroni T.J."/>
            <person name="Aanen D.K."/>
        </authorList>
    </citation>
    <scope>NUCLEOTIDE SEQUENCE</scope>
    <source>
        <strain evidence="2">D49</strain>
    </source>
</reference>
<comment type="caution">
    <text evidence="2">The sequence shown here is derived from an EMBL/GenBank/DDBJ whole genome shotgun (WGS) entry which is preliminary data.</text>
</comment>
<dbReference type="GO" id="GO:0004061">
    <property type="term" value="F:arylformamidase activity"/>
    <property type="evidence" value="ECO:0007669"/>
    <property type="project" value="InterPro"/>
</dbReference>
<evidence type="ECO:0000313" key="2">
    <source>
        <dbReference type="EMBL" id="KAG5638949.1"/>
    </source>
</evidence>
<comment type="similarity">
    <text evidence="1">Belongs to the Cyclase 1 superfamily.</text>
</comment>
<dbReference type="Proteomes" id="UP000717328">
    <property type="component" value="Unassembled WGS sequence"/>
</dbReference>